<name>A0A328B5Q5_9CAUL</name>
<dbReference type="RefSeq" id="WP_111457671.1">
    <property type="nucleotide sequence ID" value="NZ_QFYP01000001.1"/>
</dbReference>
<evidence type="ECO:0000313" key="4">
    <source>
        <dbReference type="Proteomes" id="UP000249842"/>
    </source>
</evidence>
<keyword evidence="1" id="KW-1133">Transmembrane helix</keyword>
<comment type="caution">
    <text evidence="3">The sequence shown here is derived from an EMBL/GenBank/DDBJ whole genome shotgun (WGS) entry which is preliminary data.</text>
</comment>
<evidence type="ECO:0000256" key="1">
    <source>
        <dbReference type="SAM" id="Phobius"/>
    </source>
</evidence>
<accession>A0A328B5Q5</accession>
<dbReference type="EMBL" id="QFYP01000001">
    <property type="protein sequence ID" value="RAK60378.1"/>
    <property type="molecule type" value="Genomic_DNA"/>
</dbReference>
<feature type="transmembrane region" description="Helical" evidence="1">
    <location>
        <begin position="141"/>
        <end position="162"/>
    </location>
</feature>
<sequence>MTITDTGAGGAAGKLDIGRVIQELFAVLRRNFATFAILALILTGLPTALVGFLQLDMVRSGARGLSGFGAGGIVSGLAALILQAALIYATVADLNGRPASVTDSLRTGLRVFLPLLGISILYVLAVAFGLVLLVVPGVMIAVAWCVAVPAFVIEQTGVFDAFGRSAQLTRGNRWRIFGLFVIYVIATIIVEAIVGAIGGAAGIVTGGGSVGVFQAVVIMPLISAASALIGATGAAVLYVELRRLKDGVGPEGLAAIFD</sequence>
<reference evidence="4" key="1">
    <citation type="submission" date="2018-05" db="EMBL/GenBank/DDBJ databases">
        <authorList>
            <person name="Li X."/>
        </authorList>
    </citation>
    <scope>NUCLEOTIDE SEQUENCE [LARGE SCALE GENOMIC DNA]</scope>
    <source>
        <strain evidence="4">HKS-05</strain>
    </source>
</reference>
<gene>
    <name evidence="3" type="ORF">DJ021_11450</name>
</gene>
<feature type="transmembrane region" description="Helical" evidence="1">
    <location>
        <begin position="111"/>
        <end position="135"/>
    </location>
</feature>
<keyword evidence="4" id="KW-1185">Reference proteome</keyword>
<evidence type="ECO:0000313" key="3">
    <source>
        <dbReference type="EMBL" id="RAK60378.1"/>
    </source>
</evidence>
<feature type="transmembrane region" description="Helical" evidence="1">
    <location>
        <begin position="174"/>
        <end position="200"/>
    </location>
</feature>
<dbReference type="AlphaFoldDB" id="A0A328B5Q5"/>
<proteinExistence type="predicted"/>
<feature type="transmembrane region" description="Helical" evidence="1">
    <location>
        <begin position="212"/>
        <end position="239"/>
    </location>
</feature>
<protein>
    <recommendedName>
        <fullName evidence="2">Glycerophosphoryl diester phosphodiesterase membrane domain-containing protein</fullName>
    </recommendedName>
</protein>
<dbReference type="Pfam" id="PF10110">
    <property type="entry name" value="GPDPase_memb"/>
    <property type="match status" value="1"/>
</dbReference>
<feature type="transmembrane region" description="Helical" evidence="1">
    <location>
        <begin position="32"/>
        <end position="55"/>
    </location>
</feature>
<dbReference type="OrthoDB" id="7472950at2"/>
<feature type="domain" description="Glycerophosphoryl diester phosphodiesterase membrane" evidence="2">
    <location>
        <begin position="128"/>
        <end position="229"/>
    </location>
</feature>
<feature type="transmembrane region" description="Helical" evidence="1">
    <location>
        <begin position="67"/>
        <end position="91"/>
    </location>
</feature>
<organism evidence="3 4">
    <name type="scientific">Phenylobacterium hankyongense</name>
    <dbReference type="NCBI Taxonomy" id="1813876"/>
    <lineage>
        <taxon>Bacteria</taxon>
        <taxon>Pseudomonadati</taxon>
        <taxon>Pseudomonadota</taxon>
        <taxon>Alphaproteobacteria</taxon>
        <taxon>Caulobacterales</taxon>
        <taxon>Caulobacteraceae</taxon>
        <taxon>Phenylobacterium</taxon>
    </lineage>
</organism>
<dbReference type="InterPro" id="IPR018476">
    <property type="entry name" value="GlyceroP-diester-Pdiesterase_M"/>
</dbReference>
<dbReference type="Proteomes" id="UP000249842">
    <property type="component" value="Unassembled WGS sequence"/>
</dbReference>
<keyword evidence="1" id="KW-0472">Membrane</keyword>
<evidence type="ECO:0000259" key="2">
    <source>
        <dbReference type="Pfam" id="PF10110"/>
    </source>
</evidence>
<keyword evidence="1" id="KW-0812">Transmembrane</keyword>